<organism evidence="7 8">
    <name type="scientific">Zygosaccharomyces bailii (strain CLIB 213 / ATCC 58445 / CBS 680 / BCRC 21525 / NBRC 1098 / NCYC 1416 / NRRL Y-2227)</name>
    <dbReference type="NCBI Taxonomy" id="1333698"/>
    <lineage>
        <taxon>Eukaryota</taxon>
        <taxon>Fungi</taxon>
        <taxon>Dikarya</taxon>
        <taxon>Ascomycota</taxon>
        <taxon>Saccharomycotina</taxon>
        <taxon>Saccharomycetes</taxon>
        <taxon>Saccharomycetales</taxon>
        <taxon>Saccharomycetaceae</taxon>
        <taxon>Zygosaccharomyces</taxon>
    </lineage>
</organism>
<comment type="similarity">
    <text evidence="1">Belongs to the prokaryotic/mitochondrial release factor family.</text>
</comment>
<dbReference type="PANTHER" id="PTHR43804:SF7">
    <property type="entry name" value="LD18447P"/>
    <property type="match status" value="1"/>
</dbReference>
<dbReference type="SUPFAM" id="SSF75620">
    <property type="entry name" value="Release factor"/>
    <property type="match status" value="1"/>
</dbReference>
<dbReference type="GO" id="GO:0005739">
    <property type="term" value="C:mitochondrion"/>
    <property type="evidence" value="ECO:0007669"/>
    <property type="project" value="UniProtKB-ARBA"/>
</dbReference>
<protein>
    <recommendedName>
        <fullName evidence="4">Peptide chain release factor 1, mitochondrial</fullName>
    </recommendedName>
</protein>
<sequence>MFKCFRLANVASLKSSRAVCYRLYSMQLKELHPSLVEKAQQSVEEMKQLELLLTKGETFDVELQKRYSRLAAISGVFEEYQGLAENLKGLQEMIQTDPTLQQEAEAEFNSSMPGFHKVSNNLLQKLLPPHPFAEKACILELRPGVGGTEAMIFTQDLLNMYIGYAQHHRWKYHLISQTENQSGNGLVDAILSVDELGSYDRLRFESGVHRVQRIPATETKGRTHTSTAAVVVLPQIVESTKDAEQSERTFKPGEIRIDVMRAGGKGGQHVNTTDSAVRITHFPSGIVVAMQDERSQHKNKAKAFAVLRARLAELERKQKEERERAARKDQVTTADRSDKIRTYNYPQNRITDHRCNFTLYDIEGVTTGPRLDEVIDAMAAKDLDTRSKSLVHTAQH</sequence>
<dbReference type="AlphaFoldDB" id="A0A8J2T385"/>
<dbReference type="PANTHER" id="PTHR43804">
    <property type="entry name" value="LD18447P"/>
    <property type="match status" value="1"/>
</dbReference>
<dbReference type="InterPro" id="IPR000352">
    <property type="entry name" value="Pep_chain_release_fac_I"/>
</dbReference>
<dbReference type="Pfam" id="PF03462">
    <property type="entry name" value="PCRF"/>
    <property type="match status" value="1"/>
</dbReference>
<dbReference type="GO" id="GO:0032543">
    <property type="term" value="P:mitochondrial translation"/>
    <property type="evidence" value="ECO:0007669"/>
    <property type="project" value="UniProtKB-ARBA"/>
</dbReference>
<evidence type="ECO:0000256" key="5">
    <source>
        <dbReference type="SAM" id="MobiDB-lite"/>
    </source>
</evidence>
<dbReference type="InterPro" id="IPR005139">
    <property type="entry name" value="PCRF"/>
</dbReference>
<dbReference type="PROSITE" id="PS00745">
    <property type="entry name" value="RF_PROK_I"/>
    <property type="match status" value="1"/>
</dbReference>
<evidence type="ECO:0000313" key="7">
    <source>
        <dbReference type="EMBL" id="CDF87307.1"/>
    </source>
</evidence>
<name>A0A8J2T385_ZYGB2</name>
<feature type="domain" description="Prokaryotic-type class I peptide chain release factors" evidence="6">
    <location>
        <begin position="261"/>
        <end position="277"/>
    </location>
</feature>
<dbReference type="SMART" id="SM00937">
    <property type="entry name" value="PCRF"/>
    <property type="match status" value="1"/>
</dbReference>
<evidence type="ECO:0000256" key="2">
    <source>
        <dbReference type="ARBA" id="ARBA00022481"/>
    </source>
</evidence>
<dbReference type="InterPro" id="IPR050057">
    <property type="entry name" value="Prokaryotic/Mito_RF"/>
</dbReference>
<keyword evidence="8" id="KW-1185">Reference proteome</keyword>
<keyword evidence="2" id="KW-0488">Methylation</keyword>
<evidence type="ECO:0000256" key="3">
    <source>
        <dbReference type="ARBA" id="ARBA00022917"/>
    </source>
</evidence>
<evidence type="ECO:0000259" key="6">
    <source>
        <dbReference type="PROSITE" id="PS00745"/>
    </source>
</evidence>
<evidence type="ECO:0000256" key="1">
    <source>
        <dbReference type="ARBA" id="ARBA00010835"/>
    </source>
</evidence>
<reference evidence="8" key="1">
    <citation type="journal article" date="2013" name="Genome Announc.">
        <title>Genome sequence of the food spoilage yeast Zygosaccharomyces bailii CLIB 213(T).</title>
        <authorList>
            <person name="Galeote V."/>
            <person name="Bigey F."/>
            <person name="Devillers H."/>
            <person name="Neuveglise C."/>
            <person name="Dequin S."/>
        </authorList>
    </citation>
    <scope>NUCLEOTIDE SEQUENCE [LARGE SCALE GENOMIC DNA]</scope>
    <source>
        <strain evidence="8">CLIB 213 / ATCC 58445 / CBS 680 / CCRC 21525 / NBRC 1098 / NCYC 1416 / NRRL Y-2227</strain>
    </source>
</reference>
<dbReference type="Gene3D" id="3.30.160.20">
    <property type="match status" value="1"/>
</dbReference>
<keyword evidence="3" id="KW-0648">Protein biosynthesis</keyword>
<dbReference type="EMBL" id="HG316454">
    <property type="protein sequence ID" value="CDF87307.1"/>
    <property type="molecule type" value="Genomic_DNA"/>
</dbReference>
<dbReference type="GO" id="GO:0003747">
    <property type="term" value="F:translation release factor activity"/>
    <property type="evidence" value="ECO:0007669"/>
    <property type="project" value="InterPro"/>
</dbReference>
<dbReference type="Gene3D" id="3.30.70.1660">
    <property type="match status" value="1"/>
</dbReference>
<evidence type="ECO:0000313" key="8">
    <source>
        <dbReference type="Proteomes" id="UP000019375"/>
    </source>
</evidence>
<feature type="region of interest" description="Disordered" evidence="5">
    <location>
        <begin position="318"/>
        <end position="339"/>
    </location>
</feature>
<dbReference type="Pfam" id="PF00472">
    <property type="entry name" value="RF-1"/>
    <property type="match status" value="1"/>
</dbReference>
<proteinExistence type="inferred from homology"/>
<accession>A0A8J2T385</accession>
<dbReference type="InterPro" id="IPR045853">
    <property type="entry name" value="Pep_chain_release_fac_I_sf"/>
</dbReference>
<dbReference type="OrthoDB" id="2019491at2759"/>
<dbReference type="Proteomes" id="UP000019375">
    <property type="component" value="Unassembled WGS sequence"/>
</dbReference>
<dbReference type="Gene3D" id="6.10.140.1950">
    <property type="match status" value="1"/>
</dbReference>
<gene>
    <name evidence="7" type="ORF">BN860_03444g</name>
</gene>
<dbReference type="FunFam" id="3.30.160.20:FF:000004">
    <property type="entry name" value="Peptide chain release factor 1"/>
    <property type="match status" value="1"/>
</dbReference>
<evidence type="ECO:0000256" key="4">
    <source>
        <dbReference type="ARBA" id="ARBA00067174"/>
    </source>
</evidence>